<reference evidence="2 3" key="1">
    <citation type="submission" date="2019-07" db="EMBL/GenBank/DDBJ databases">
        <title>Whole genome shotgun sequence of Gluconobacter kanchanaburiensis NBRC 103587.</title>
        <authorList>
            <person name="Hosoyama A."/>
            <person name="Uohara A."/>
            <person name="Ohji S."/>
            <person name="Ichikawa N."/>
        </authorList>
    </citation>
    <scope>NUCLEOTIDE SEQUENCE [LARGE SCALE GENOMIC DNA]</scope>
    <source>
        <strain evidence="2 3">NBRC 103587</strain>
    </source>
</reference>
<gene>
    <name evidence="2" type="ORF">GKA01_26400</name>
</gene>
<dbReference type="EMBL" id="BJVA01000028">
    <property type="protein sequence ID" value="GEK97443.1"/>
    <property type="molecule type" value="Genomic_DNA"/>
</dbReference>
<protein>
    <submittedName>
        <fullName evidence="2">Uncharacterized protein</fullName>
    </submittedName>
</protein>
<organism evidence="2 3">
    <name type="scientific">Gluconobacter kanchanaburiensis NBRC 103587</name>
    <dbReference type="NCBI Taxonomy" id="1307948"/>
    <lineage>
        <taxon>Bacteria</taxon>
        <taxon>Pseudomonadati</taxon>
        <taxon>Pseudomonadota</taxon>
        <taxon>Alphaproteobacteria</taxon>
        <taxon>Acetobacterales</taxon>
        <taxon>Acetobacteraceae</taxon>
        <taxon>Gluconobacter</taxon>
    </lineage>
</organism>
<dbReference type="AlphaFoldDB" id="A0A511BCW8"/>
<feature type="compositionally biased region" description="Basic and acidic residues" evidence="1">
    <location>
        <begin position="44"/>
        <end position="60"/>
    </location>
</feature>
<evidence type="ECO:0000313" key="3">
    <source>
        <dbReference type="Proteomes" id="UP000321079"/>
    </source>
</evidence>
<sequence length="60" mass="6494">MTQVGNAGVALNARGKKCVKVLLAKAQPSAKRNKNGRSVPARSHRPEAIIRDPKVFRGFP</sequence>
<comment type="caution">
    <text evidence="2">The sequence shown here is derived from an EMBL/GenBank/DDBJ whole genome shotgun (WGS) entry which is preliminary data.</text>
</comment>
<dbReference type="Proteomes" id="UP000321079">
    <property type="component" value="Unassembled WGS sequence"/>
</dbReference>
<feature type="region of interest" description="Disordered" evidence="1">
    <location>
        <begin position="26"/>
        <end position="60"/>
    </location>
</feature>
<proteinExistence type="predicted"/>
<keyword evidence="3" id="KW-1185">Reference proteome</keyword>
<name>A0A511BCW8_9PROT</name>
<evidence type="ECO:0000256" key="1">
    <source>
        <dbReference type="SAM" id="MobiDB-lite"/>
    </source>
</evidence>
<evidence type="ECO:0000313" key="2">
    <source>
        <dbReference type="EMBL" id="GEK97443.1"/>
    </source>
</evidence>
<accession>A0A511BCW8</accession>